<sequence length="233" mass="25833">MHQRALSFQSDPTQPGLLEISGDTLLRFQAFLESGGALVLFIGVFTSLLATYYSAKNDNLLLSVRLILTGENVQRFVYTIIKMANYLCTVFSISGCSIDGIAGSILYNGRSLSIMIAFCQMFVSFSRFMAVSFDGIFISLFTIVQYPFFGYFLSNVALLVNSNVSTYIYTLGLSYINMVYLKKKLSSGSEKERYNNAVSPRSGKSTLLQKAEPFTQKPPFKLAFAAQQAATPF</sequence>
<reference evidence="3" key="1">
    <citation type="submission" date="2024-02" db="UniProtKB">
        <authorList>
            <consortium name="WormBaseParasite"/>
        </authorList>
    </citation>
    <scope>IDENTIFICATION</scope>
</reference>
<keyword evidence="2" id="KW-1185">Reference proteome</keyword>
<name>A0AAF3J501_9BILA</name>
<evidence type="ECO:0000313" key="3">
    <source>
        <dbReference type="WBParaSite" id="MBELARI_LOCUS16558"/>
    </source>
</evidence>
<feature type="transmembrane region" description="Helical" evidence="1">
    <location>
        <begin position="164"/>
        <end position="181"/>
    </location>
</feature>
<keyword evidence="1" id="KW-0472">Membrane</keyword>
<proteinExistence type="predicted"/>
<protein>
    <submittedName>
        <fullName evidence="3">Uncharacterized protein</fullName>
    </submittedName>
</protein>
<dbReference type="AlphaFoldDB" id="A0AAF3J501"/>
<evidence type="ECO:0000256" key="1">
    <source>
        <dbReference type="SAM" id="Phobius"/>
    </source>
</evidence>
<feature type="transmembrane region" description="Helical" evidence="1">
    <location>
        <begin position="128"/>
        <end position="152"/>
    </location>
</feature>
<dbReference type="Proteomes" id="UP000887575">
    <property type="component" value="Unassembled WGS sequence"/>
</dbReference>
<organism evidence="2 3">
    <name type="scientific">Mesorhabditis belari</name>
    <dbReference type="NCBI Taxonomy" id="2138241"/>
    <lineage>
        <taxon>Eukaryota</taxon>
        <taxon>Metazoa</taxon>
        <taxon>Ecdysozoa</taxon>
        <taxon>Nematoda</taxon>
        <taxon>Chromadorea</taxon>
        <taxon>Rhabditida</taxon>
        <taxon>Rhabditina</taxon>
        <taxon>Rhabditomorpha</taxon>
        <taxon>Rhabditoidea</taxon>
        <taxon>Rhabditidae</taxon>
        <taxon>Mesorhabditinae</taxon>
        <taxon>Mesorhabditis</taxon>
    </lineage>
</organism>
<dbReference type="WBParaSite" id="MBELARI_LOCUS16558">
    <property type="protein sequence ID" value="MBELARI_LOCUS16558"/>
    <property type="gene ID" value="MBELARI_LOCUS16558"/>
</dbReference>
<keyword evidence="1" id="KW-1133">Transmembrane helix</keyword>
<keyword evidence="1" id="KW-0812">Transmembrane</keyword>
<feature type="transmembrane region" description="Helical" evidence="1">
    <location>
        <begin position="83"/>
        <end position="107"/>
    </location>
</feature>
<feature type="transmembrane region" description="Helical" evidence="1">
    <location>
        <begin position="35"/>
        <end position="55"/>
    </location>
</feature>
<evidence type="ECO:0000313" key="2">
    <source>
        <dbReference type="Proteomes" id="UP000887575"/>
    </source>
</evidence>
<accession>A0AAF3J501</accession>